<accession>A0ABP0GGD5</accession>
<evidence type="ECO:0000313" key="1">
    <source>
        <dbReference type="EMBL" id="CAK8689250.1"/>
    </source>
</evidence>
<name>A0ABP0GGD5_CLALP</name>
<evidence type="ECO:0008006" key="3">
    <source>
        <dbReference type="Google" id="ProtNLM"/>
    </source>
</evidence>
<keyword evidence="2" id="KW-1185">Reference proteome</keyword>
<evidence type="ECO:0000313" key="2">
    <source>
        <dbReference type="Proteomes" id="UP001642483"/>
    </source>
</evidence>
<reference evidence="1 2" key="1">
    <citation type="submission" date="2024-02" db="EMBL/GenBank/DDBJ databases">
        <authorList>
            <person name="Daric V."/>
            <person name="Darras S."/>
        </authorList>
    </citation>
    <scope>NUCLEOTIDE SEQUENCE [LARGE SCALE GENOMIC DNA]</scope>
</reference>
<organism evidence="1 2">
    <name type="scientific">Clavelina lepadiformis</name>
    <name type="common">Light-bulb sea squirt</name>
    <name type="synonym">Ascidia lepadiformis</name>
    <dbReference type="NCBI Taxonomy" id="159417"/>
    <lineage>
        <taxon>Eukaryota</taxon>
        <taxon>Metazoa</taxon>
        <taxon>Chordata</taxon>
        <taxon>Tunicata</taxon>
        <taxon>Ascidiacea</taxon>
        <taxon>Aplousobranchia</taxon>
        <taxon>Clavelinidae</taxon>
        <taxon>Clavelina</taxon>
    </lineage>
</organism>
<dbReference type="EMBL" id="CAWYQH010000108">
    <property type="protein sequence ID" value="CAK8689250.1"/>
    <property type="molecule type" value="Genomic_DNA"/>
</dbReference>
<comment type="caution">
    <text evidence="1">The sequence shown here is derived from an EMBL/GenBank/DDBJ whole genome shotgun (WGS) entry which is preliminary data.</text>
</comment>
<dbReference type="SUPFAM" id="SSF51445">
    <property type="entry name" value="(Trans)glycosidases"/>
    <property type="match status" value="1"/>
</dbReference>
<sequence length="52" mass="5863">MVARCNKARVRVYVDAVINHMCAADAGQGSKSQIVWPARFESKISEHARFEK</sequence>
<dbReference type="Gene3D" id="3.20.20.80">
    <property type="entry name" value="Glycosidases"/>
    <property type="match status" value="1"/>
</dbReference>
<gene>
    <name evidence="1" type="ORF">CVLEPA_LOCUS21282</name>
</gene>
<dbReference type="Proteomes" id="UP001642483">
    <property type="component" value="Unassembled WGS sequence"/>
</dbReference>
<dbReference type="InterPro" id="IPR017853">
    <property type="entry name" value="GH"/>
</dbReference>
<protein>
    <recommendedName>
        <fullName evidence="3">Alpha-amylase</fullName>
    </recommendedName>
</protein>
<proteinExistence type="predicted"/>